<name>A0ABU6J7V0_9BURK</name>
<keyword evidence="8" id="KW-1185">Reference proteome</keyword>
<accession>A0ABU6J7V0</accession>
<gene>
    <name evidence="7" type="ORF">RY831_09705</name>
</gene>
<dbReference type="EMBL" id="JAWIIV010000006">
    <property type="protein sequence ID" value="MEC4719425.1"/>
    <property type="molecule type" value="Genomic_DNA"/>
</dbReference>
<feature type="transmembrane region" description="Helical" evidence="6">
    <location>
        <begin position="273"/>
        <end position="291"/>
    </location>
</feature>
<keyword evidence="2" id="KW-1003">Cell membrane</keyword>
<feature type="transmembrane region" description="Helical" evidence="6">
    <location>
        <begin position="312"/>
        <end position="331"/>
    </location>
</feature>
<feature type="transmembrane region" description="Helical" evidence="6">
    <location>
        <begin position="396"/>
        <end position="417"/>
    </location>
</feature>
<feature type="transmembrane region" description="Helical" evidence="6">
    <location>
        <begin position="456"/>
        <end position="475"/>
    </location>
</feature>
<dbReference type="Pfam" id="PF13440">
    <property type="entry name" value="Polysacc_synt_3"/>
    <property type="match status" value="1"/>
</dbReference>
<feature type="transmembrane region" description="Helical" evidence="6">
    <location>
        <begin position="49"/>
        <end position="67"/>
    </location>
</feature>
<evidence type="ECO:0000256" key="1">
    <source>
        <dbReference type="ARBA" id="ARBA00004651"/>
    </source>
</evidence>
<reference evidence="7 8" key="1">
    <citation type="submission" date="2023-10" db="EMBL/GenBank/DDBJ databases">
        <title>Noviherbaspirillum sp. CPCC 100848 genome assembly.</title>
        <authorList>
            <person name="Li X.Y."/>
            <person name="Fang X.M."/>
        </authorList>
    </citation>
    <scope>NUCLEOTIDE SEQUENCE [LARGE SCALE GENOMIC DNA]</scope>
    <source>
        <strain evidence="7 8">CPCC 100848</strain>
    </source>
</reference>
<dbReference type="PANTHER" id="PTHR30250">
    <property type="entry name" value="PST FAMILY PREDICTED COLANIC ACID TRANSPORTER"/>
    <property type="match status" value="1"/>
</dbReference>
<dbReference type="RefSeq" id="WP_326506140.1">
    <property type="nucleotide sequence ID" value="NZ_JAWIIV010000006.1"/>
</dbReference>
<keyword evidence="3 6" id="KW-0812">Transmembrane</keyword>
<evidence type="ECO:0000313" key="8">
    <source>
        <dbReference type="Proteomes" id="UP001352263"/>
    </source>
</evidence>
<comment type="caution">
    <text evidence="7">The sequence shown here is derived from an EMBL/GenBank/DDBJ whole genome shotgun (WGS) entry which is preliminary data.</text>
</comment>
<proteinExistence type="predicted"/>
<feature type="transmembrane region" description="Helical" evidence="6">
    <location>
        <begin position="371"/>
        <end position="390"/>
    </location>
</feature>
<keyword evidence="5 6" id="KW-0472">Membrane</keyword>
<organism evidence="7 8">
    <name type="scientific">Noviherbaspirillum album</name>
    <dbReference type="NCBI Taxonomy" id="3080276"/>
    <lineage>
        <taxon>Bacteria</taxon>
        <taxon>Pseudomonadati</taxon>
        <taxon>Pseudomonadota</taxon>
        <taxon>Betaproteobacteria</taxon>
        <taxon>Burkholderiales</taxon>
        <taxon>Oxalobacteraceae</taxon>
        <taxon>Noviherbaspirillum</taxon>
    </lineage>
</organism>
<sequence>MPGRGNAAAEAASRRRTFRNVSVLVSGTVMAQAVTVLAAPLLTRLYSPHAFGLLGIFIALLMLLTVVMSLRYEQAIPLPEDDREAGALLLLSLGLSLLMAVLVAVPLLWFGEDLARLLNAPELATYFYLVPLGGLLAGGYNILQSWAVRTREFGALAATRLSQSLTCAAIQAGASMLGPGALLIGQTAGGGMGLGSLGWRTVRPRLGLLASIRRKDIAAVARRYRRFPMVASWAALFNTIGSQLPPLLFAALFDPIVAGMYSLANRVLSMPMLVLGKSVANVFLSGAAQAWRDGRFGTRVADVHGRLAQIGMPPALTLALAGPQLFAWIFGEEWREAGVIAQWLSPWLYLVFVTSPLSAAFDVLGRQVAGLNFQLLLLGMRASAIAYGAWQKDATLAIVLFALASAVCWSVQLLWILRESGSPGRVILDSGATALGWSLLLNSPLMLVLVRNDPGAAWLPAVAAVVLMAAVRYGCLIRSALR</sequence>
<evidence type="ECO:0000256" key="3">
    <source>
        <dbReference type="ARBA" id="ARBA00022692"/>
    </source>
</evidence>
<evidence type="ECO:0000313" key="7">
    <source>
        <dbReference type="EMBL" id="MEC4719425.1"/>
    </source>
</evidence>
<feature type="transmembrane region" description="Helical" evidence="6">
    <location>
        <begin position="343"/>
        <end position="364"/>
    </location>
</feature>
<evidence type="ECO:0000256" key="2">
    <source>
        <dbReference type="ARBA" id="ARBA00022475"/>
    </source>
</evidence>
<dbReference type="Proteomes" id="UP001352263">
    <property type="component" value="Unassembled WGS sequence"/>
</dbReference>
<feature type="transmembrane region" description="Helical" evidence="6">
    <location>
        <begin position="230"/>
        <end position="253"/>
    </location>
</feature>
<feature type="transmembrane region" description="Helical" evidence="6">
    <location>
        <begin position="88"/>
        <end position="111"/>
    </location>
</feature>
<dbReference type="InterPro" id="IPR050833">
    <property type="entry name" value="Poly_Biosynth_Transport"/>
</dbReference>
<evidence type="ECO:0000256" key="6">
    <source>
        <dbReference type="SAM" id="Phobius"/>
    </source>
</evidence>
<dbReference type="PANTHER" id="PTHR30250:SF28">
    <property type="entry name" value="POLYSACCHARIDE BIOSYNTHESIS PROTEIN"/>
    <property type="match status" value="1"/>
</dbReference>
<protein>
    <submittedName>
        <fullName evidence="7">Oligosaccharide flippase family protein</fullName>
    </submittedName>
</protein>
<feature type="transmembrane region" description="Helical" evidence="6">
    <location>
        <begin position="123"/>
        <end position="143"/>
    </location>
</feature>
<feature type="transmembrane region" description="Helical" evidence="6">
    <location>
        <begin position="21"/>
        <end position="43"/>
    </location>
</feature>
<comment type="subcellular location">
    <subcellularLocation>
        <location evidence="1">Cell membrane</location>
        <topology evidence="1">Multi-pass membrane protein</topology>
    </subcellularLocation>
</comment>
<feature type="transmembrane region" description="Helical" evidence="6">
    <location>
        <begin position="426"/>
        <end position="450"/>
    </location>
</feature>
<keyword evidence="4 6" id="KW-1133">Transmembrane helix</keyword>
<evidence type="ECO:0000256" key="4">
    <source>
        <dbReference type="ARBA" id="ARBA00022989"/>
    </source>
</evidence>
<evidence type="ECO:0000256" key="5">
    <source>
        <dbReference type="ARBA" id="ARBA00023136"/>
    </source>
</evidence>